<dbReference type="Pfam" id="PF13690">
    <property type="entry name" value="CheX"/>
    <property type="match status" value="1"/>
</dbReference>
<dbReference type="InterPro" id="IPR028976">
    <property type="entry name" value="CheC-like_sf"/>
</dbReference>
<accession>A0A2V3W2W9</accession>
<dbReference type="CDD" id="cd17906">
    <property type="entry name" value="CheX"/>
    <property type="match status" value="1"/>
</dbReference>
<protein>
    <submittedName>
        <fullName evidence="3">Chemotaxis protein CheX</fullName>
    </submittedName>
</protein>
<dbReference type="PANTHER" id="PTHR39452:SF1">
    <property type="entry name" value="CHEY-P PHOSPHATASE CHEX"/>
    <property type="match status" value="1"/>
</dbReference>
<comment type="caution">
    <text evidence="3">The sequence shown here is derived from an EMBL/GenBank/DDBJ whole genome shotgun (WGS) entry which is preliminary data.</text>
</comment>
<name>A0A2V3W2W9_9BACI</name>
<evidence type="ECO:0000313" key="3">
    <source>
        <dbReference type="EMBL" id="PXW87544.1"/>
    </source>
</evidence>
<dbReference type="OrthoDB" id="9788100at2"/>
<dbReference type="SUPFAM" id="SSF103039">
    <property type="entry name" value="CheC-like"/>
    <property type="match status" value="1"/>
</dbReference>
<dbReference type="PANTHER" id="PTHR39452">
    <property type="entry name" value="CHEY-P PHOSPHATASE CHEX"/>
    <property type="match status" value="1"/>
</dbReference>
<dbReference type="InterPro" id="IPR028051">
    <property type="entry name" value="CheX-like_dom"/>
</dbReference>
<organism evidence="3 4">
    <name type="scientific">Pseudogracilibacillus auburnensis</name>
    <dbReference type="NCBI Taxonomy" id="1494959"/>
    <lineage>
        <taxon>Bacteria</taxon>
        <taxon>Bacillati</taxon>
        <taxon>Bacillota</taxon>
        <taxon>Bacilli</taxon>
        <taxon>Bacillales</taxon>
        <taxon>Bacillaceae</taxon>
        <taxon>Pseudogracilibacillus</taxon>
    </lineage>
</organism>
<reference evidence="3 4" key="1">
    <citation type="submission" date="2018-05" db="EMBL/GenBank/DDBJ databases">
        <title>Genomic Encyclopedia of Type Strains, Phase IV (KMG-IV): sequencing the most valuable type-strain genomes for metagenomic binning, comparative biology and taxonomic classification.</title>
        <authorList>
            <person name="Goeker M."/>
        </authorList>
    </citation>
    <scope>NUCLEOTIDE SEQUENCE [LARGE SCALE GENOMIC DNA]</scope>
    <source>
        <strain evidence="3 4">DSM 28556</strain>
    </source>
</reference>
<proteinExistence type="predicted"/>
<keyword evidence="1" id="KW-0145">Chemotaxis</keyword>
<evidence type="ECO:0000313" key="4">
    <source>
        <dbReference type="Proteomes" id="UP000247978"/>
    </source>
</evidence>
<dbReference type="EMBL" id="QJJQ01000005">
    <property type="protein sequence ID" value="PXW87544.1"/>
    <property type="molecule type" value="Genomic_DNA"/>
</dbReference>
<dbReference type="Gene3D" id="3.40.1550.10">
    <property type="entry name" value="CheC-like"/>
    <property type="match status" value="1"/>
</dbReference>
<evidence type="ECO:0000256" key="1">
    <source>
        <dbReference type="ARBA" id="ARBA00022500"/>
    </source>
</evidence>
<dbReference type="InterPro" id="IPR038756">
    <property type="entry name" value="CheX-like"/>
</dbReference>
<dbReference type="Proteomes" id="UP000247978">
    <property type="component" value="Unassembled WGS sequence"/>
</dbReference>
<dbReference type="AlphaFoldDB" id="A0A2V3W2W9"/>
<gene>
    <name evidence="3" type="ORF">DFR56_105191</name>
</gene>
<feature type="domain" description="Chemotaxis phosphatase CheX-like" evidence="2">
    <location>
        <begin position="48"/>
        <end position="125"/>
    </location>
</feature>
<keyword evidence="4" id="KW-1185">Reference proteome</keyword>
<sequence length="153" mass="16362">MTIQVADRNKSITVLLNGTNSALKQVVPIQHQLSKPKLLNELLLVHFGVFIGITGDIKGKLVLVGEQSIFGSIGEIMFGAQINDDMLVSFSGELGNMIAGNLSTNIVNSGVSIDITSPTIIEGEAKISGHEIAIQLTTTFDRVGNLDIYLLLD</sequence>
<dbReference type="RefSeq" id="WP_110395127.1">
    <property type="nucleotide sequence ID" value="NZ_JADIJL010000003.1"/>
</dbReference>
<dbReference type="GO" id="GO:0006935">
    <property type="term" value="P:chemotaxis"/>
    <property type="evidence" value="ECO:0007669"/>
    <property type="project" value="UniProtKB-KW"/>
</dbReference>
<evidence type="ECO:0000259" key="2">
    <source>
        <dbReference type="Pfam" id="PF13690"/>
    </source>
</evidence>